<reference evidence="5" key="1">
    <citation type="submission" date="2021-03" db="EMBL/GenBank/DDBJ databases">
        <title>Draft genome sequence of rust myrtle Austropuccinia psidii MF-1, a brazilian biotype.</title>
        <authorList>
            <person name="Quecine M.C."/>
            <person name="Pachon D.M.R."/>
            <person name="Bonatelli M.L."/>
            <person name="Correr F.H."/>
            <person name="Franceschini L.M."/>
            <person name="Leite T.F."/>
            <person name="Margarido G.R.A."/>
            <person name="Almeida C.A."/>
            <person name="Ferrarezi J.A."/>
            <person name="Labate C.A."/>
        </authorList>
    </citation>
    <scope>NUCLEOTIDE SEQUENCE</scope>
    <source>
        <strain evidence="5">MF-1</strain>
    </source>
</reference>
<dbReference type="InterPro" id="IPR012337">
    <property type="entry name" value="RNaseH-like_sf"/>
</dbReference>
<dbReference type="CDD" id="cd09272">
    <property type="entry name" value="RNase_HI_RT_Ty1"/>
    <property type="match status" value="1"/>
</dbReference>
<feature type="compositionally biased region" description="Basic and acidic residues" evidence="3">
    <location>
        <begin position="24"/>
        <end position="37"/>
    </location>
</feature>
<dbReference type="InterPro" id="IPR043502">
    <property type="entry name" value="DNA/RNA_pol_sf"/>
</dbReference>
<feature type="region of interest" description="Disordered" evidence="3">
    <location>
        <begin position="466"/>
        <end position="500"/>
    </location>
</feature>
<dbReference type="Pfam" id="PF07727">
    <property type="entry name" value="RVT_2"/>
    <property type="match status" value="1"/>
</dbReference>
<dbReference type="GO" id="GO:0004190">
    <property type="term" value="F:aspartic-type endopeptidase activity"/>
    <property type="evidence" value="ECO:0007669"/>
    <property type="project" value="UniProtKB-KW"/>
</dbReference>
<evidence type="ECO:0000259" key="4">
    <source>
        <dbReference type="PROSITE" id="PS50994"/>
    </source>
</evidence>
<dbReference type="InterPro" id="IPR057670">
    <property type="entry name" value="SH3_retrovirus"/>
</dbReference>
<dbReference type="InterPro" id="IPR054722">
    <property type="entry name" value="PolX-like_BBD"/>
</dbReference>
<dbReference type="EMBL" id="AVOT02011380">
    <property type="protein sequence ID" value="MBW0492018.1"/>
    <property type="molecule type" value="Genomic_DNA"/>
</dbReference>
<dbReference type="GO" id="GO:0005634">
    <property type="term" value="C:nucleus"/>
    <property type="evidence" value="ECO:0007669"/>
    <property type="project" value="UniProtKB-ARBA"/>
</dbReference>
<keyword evidence="1" id="KW-0645">Protease</keyword>
<proteinExistence type="predicted"/>
<evidence type="ECO:0000313" key="6">
    <source>
        <dbReference type="Proteomes" id="UP000765509"/>
    </source>
</evidence>
<dbReference type="SUPFAM" id="SSF56672">
    <property type="entry name" value="DNA/RNA polymerases"/>
    <property type="match status" value="1"/>
</dbReference>
<feature type="region of interest" description="Disordered" evidence="3">
    <location>
        <begin position="24"/>
        <end position="45"/>
    </location>
</feature>
<comment type="caution">
    <text evidence="5">The sequence shown here is derived from an EMBL/GenBank/DDBJ whole genome shotgun (WGS) entry which is preliminary data.</text>
</comment>
<dbReference type="PANTHER" id="PTHR11439">
    <property type="entry name" value="GAG-POL-RELATED RETROTRANSPOSON"/>
    <property type="match status" value="1"/>
</dbReference>
<keyword evidence="2" id="KW-0694">RNA-binding</keyword>
<keyword evidence="1" id="KW-0064">Aspartyl protease</keyword>
<dbReference type="SUPFAM" id="SSF53098">
    <property type="entry name" value="Ribonuclease H-like"/>
    <property type="match status" value="1"/>
</dbReference>
<evidence type="ECO:0000256" key="2">
    <source>
        <dbReference type="ARBA" id="ARBA00022884"/>
    </source>
</evidence>
<sequence length="1077" mass="120013">MYYCANGKHNPNCTNHSKEECFAEHPHLRPPRQENKRKTGPNRSPAAHFASAAQAFITGNNLPSPGQFLIVDCGATHHMFNSKKMFSSFKETIDIQVSTGDSSSSLIAKAVGTVSISCDGKIVSLKNCLYVPKLNRNLISLLELCQDNMLIKRTNDSFNLESDGIQILKGTIINNLMQVAYSLPTSLTIQAPLNLWHMRLGHPGEAPLKTMGLPSLQKNCQVCEVNKATLLPFNDEFEHTKSDAFEQFVIVKNLMENLHDRKLKKLVSDRGGEFLNHRFTSLANSNGFVHHFSPAETPQHNGFAERANQSILEKARCLLNGSNLPSNYWAEAILMATMLCNLIPTPSRHNLSPYSVWKGVPPRIKKLQIFGCRAVVSLTKTHRKWKLSPTGVEGILLGYENDNTSYRILRLSNRKVIISRHVTFDESCFPSLKAVSSVPLTISWGGSRMDSGLVDEVQPDAAAVVDETHPAESSAPSLDVLESPAEPGAPVEEPSQAPRHIKVIGPRHPTLISSKIDNQNILSFSRRPKVLLTTSEDTPRTFKNALNSSAGDEWTEAINREFSSMNKLSVWDVVELEPSYKLVGTTWVFKTKRDPQGNIIERKARLCAQGFSQTPGVDFHKTFSPTGRLNSLCTLIAMAATHHLQFHQVDVKSAFLNAPLVETVYLSIPQGMPTDKRKYCLKLRKAIYGLKQAPLAWYERLKCWLTEVGFRACLMDPCVFFRQKPSKLWLYIHVDDIAIFGADIEPFKKEIASEFDIKDIGIADLLIGIKVTHSPDGLALDQQHFTESLLDLYGMSNCKPASTPLLLNEHLAIATDKEISSFNALGISYCSAIGSINYLSTATRPDLSFAVSSLSQFLERPGLLHWKAFLHVLHYLRGTPSLGLAYSRGSDGGVRAYSDADWGKCRSTRRSTTGYLVLFNNCLTTWKTRKQPSVSLSTAEAEYKSLCDLASELMWLRQWATECQIHDFSQAIPVHEDNQSCINTASGNCNLNNKRMKHVNIQLHFIKEIVQSSQIKLIYTPTDGMLADFLTKSVSKPILTRSLCQLGVLTLEERGDVENQNSEFTSKSSNTQTSTRS</sequence>
<evidence type="ECO:0000256" key="1">
    <source>
        <dbReference type="ARBA" id="ARBA00022750"/>
    </source>
</evidence>
<dbReference type="Proteomes" id="UP000765509">
    <property type="component" value="Unassembled WGS sequence"/>
</dbReference>
<organism evidence="5 6">
    <name type="scientific">Austropuccinia psidii MF-1</name>
    <dbReference type="NCBI Taxonomy" id="1389203"/>
    <lineage>
        <taxon>Eukaryota</taxon>
        <taxon>Fungi</taxon>
        <taxon>Dikarya</taxon>
        <taxon>Basidiomycota</taxon>
        <taxon>Pucciniomycotina</taxon>
        <taxon>Pucciniomycetes</taxon>
        <taxon>Pucciniales</taxon>
        <taxon>Sphaerophragmiaceae</taxon>
        <taxon>Austropuccinia</taxon>
    </lineage>
</organism>
<name>A0A9Q3CY28_9BASI</name>
<accession>A0A9Q3CY28</accession>
<evidence type="ECO:0000313" key="5">
    <source>
        <dbReference type="EMBL" id="MBW0492018.1"/>
    </source>
</evidence>
<dbReference type="Pfam" id="PF22936">
    <property type="entry name" value="Pol_BBD"/>
    <property type="match status" value="1"/>
</dbReference>
<protein>
    <recommendedName>
        <fullName evidence="4">Integrase catalytic domain-containing protein</fullName>
    </recommendedName>
</protein>
<dbReference type="InterPro" id="IPR001584">
    <property type="entry name" value="Integrase_cat-core"/>
</dbReference>
<feature type="domain" description="Integrase catalytic" evidence="4">
    <location>
        <begin position="188"/>
        <end position="361"/>
    </location>
</feature>
<keyword evidence="1" id="KW-0378">Hydrolase</keyword>
<dbReference type="InterPro" id="IPR013103">
    <property type="entry name" value="RVT_2"/>
</dbReference>
<dbReference type="Gene3D" id="3.30.420.10">
    <property type="entry name" value="Ribonuclease H-like superfamily/Ribonuclease H"/>
    <property type="match status" value="1"/>
</dbReference>
<keyword evidence="6" id="KW-1185">Reference proteome</keyword>
<dbReference type="PANTHER" id="PTHR11439:SF463">
    <property type="entry name" value="REVERSE TRANSCRIPTASE TY1_COPIA-TYPE DOMAIN-CONTAINING PROTEIN"/>
    <property type="match status" value="1"/>
</dbReference>
<dbReference type="GO" id="GO:0015074">
    <property type="term" value="P:DNA integration"/>
    <property type="evidence" value="ECO:0007669"/>
    <property type="project" value="InterPro"/>
</dbReference>
<dbReference type="InterPro" id="IPR036397">
    <property type="entry name" value="RNaseH_sf"/>
</dbReference>
<dbReference type="AlphaFoldDB" id="A0A9Q3CY28"/>
<dbReference type="PROSITE" id="PS50994">
    <property type="entry name" value="INTEGRASE"/>
    <property type="match status" value="1"/>
</dbReference>
<gene>
    <name evidence="5" type="ORF">O181_031733</name>
</gene>
<dbReference type="Pfam" id="PF25597">
    <property type="entry name" value="SH3_retrovirus"/>
    <property type="match status" value="1"/>
</dbReference>
<evidence type="ECO:0000256" key="3">
    <source>
        <dbReference type="SAM" id="MobiDB-lite"/>
    </source>
</evidence>
<dbReference type="GO" id="GO:0003723">
    <property type="term" value="F:RNA binding"/>
    <property type="evidence" value="ECO:0007669"/>
    <property type="project" value="UniProtKB-KW"/>
</dbReference>